<dbReference type="InterPro" id="IPR021858">
    <property type="entry name" value="Fun_TF"/>
</dbReference>
<dbReference type="PANTHER" id="PTHR37534:SF2">
    <property type="entry name" value="N-ACETYLTRANSFERASE DOMAIN-CONTAINING PROTEIN"/>
    <property type="match status" value="1"/>
</dbReference>
<comment type="subcellular location">
    <subcellularLocation>
        <location evidence="1">Nucleus</location>
    </subcellularLocation>
</comment>
<evidence type="ECO:0000256" key="2">
    <source>
        <dbReference type="ARBA" id="ARBA00023242"/>
    </source>
</evidence>
<dbReference type="PANTHER" id="PTHR37534">
    <property type="entry name" value="TRANSCRIPTIONAL ACTIVATOR PROTEIN UGA3"/>
    <property type="match status" value="1"/>
</dbReference>
<evidence type="ECO:0008006" key="6">
    <source>
        <dbReference type="Google" id="ProtNLM"/>
    </source>
</evidence>
<evidence type="ECO:0000256" key="1">
    <source>
        <dbReference type="ARBA" id="ARBA00004123"/>
    </source>
</evidence>
<organism evidence="4 5">
    <name type="scientific">Aspergillus pseudocaelatus</name>
    <dbReference type="NCBI Taxonomy" id="1825620"/>
    <lineage>
        <taxon>Eukaryota</taxon>
        <taxon>Fungi</taxon>
        <taxon>Dikarya</taxon>
        <taxon>Ascomycota</taxon>
        <taxon>Pezizomycotina</taxon>
        <taxon>Eurotiomycetes</taxon>
        <taxon>Eurotiomycetidae</taxon>
        <taxon>Eurotiales</taxon>
        <taxon>Aspergillaceae</taxon>
        <taxon>Aspergillus</taxon>
        <taxon>Aspergillus subgen. Circumdati</taxon>
    </lineage>
</organism>
<accession>A0ABQ6WC09</accession>
<gene>
    <name evidence="4" type="ORF">BDV36DRAFT_311696</name>
</gene>
<evidence type="ECO:0000313" key="5">
    <source>
        <dbReference type="Proteomes" id="UP000325395"/>
    </source>
</evidence>
<reference evidence="4 5" key="1">
    <citation type="submission" date="2019-04" db="EMBL/GenBank/DDBJ databases">
        <authorList>
            <consortium name="DOE Joint Genome Institute"/>
            <person name="Mondo S."/>
            <person name="Kjaerbolling I."/>
            <person name="Vesth T."/>
            <person name="Frisvad J.C."/>
            <person name="Nybo J.L."/>
            <person name="Theobald S."/>
            <person name="Kildgaard S."/>
            <person name="Isbrandt T."/>
            <person name="Kuo A."/>
            <person name="Sato A."/>
            <person name="Lyhne E.K."/>
            <person name="Kogle M.E."/>
            <person name="Wiebenga A."/>
            <person name="Kun R.S."/>
            <person name="Lubbers R.J."/>
            <person name="Makela M.R."/>
            <person name="Barry K."/>
            <person name="Chovatia M."/>
            <person name="Clum A."/>
            <person name="Daum C."/>
            <person name="Haridas S."/>
            <person name="He G."/>
            <person name="LaButti K."/>
            <person name="Lipzen A."/>
            <person name="Riley R."/>
            <person name="Salamov A."/>
            <person name="Simmons B.A."/>
            <person name="Magnuson J.K."/>
            <person name="Henrissat B."/>
            <person name="Mortensen U.H."/>
            <person name="Larsen T.O."/>
            <person name="Devries R.P."/>
            <person name="Grigoriev I.V."/>
            <person name="Machida M."/>
            <person name="Baker S.E."/>
            <person name="Andersen M.R."/>
            <person name="Cantor M.N."/>
            <person name="Hua S.X."/>
        </authorList>
    </citation>
    <scope>NUCLEOTIDE SEQUENCE [LARGE SCALE GENOMIC DNA]</scope>
    <source>
        <strain evidence="4 5">CBS 117616</strain>
    </source>
</reference>
<feature type="region of interest" description="Disordered" evidence="3">
    <location>
        <begin position="115"/>
        <end position="135"/>
    </location>
</feature>
<protein>
    <recommendedName>
        <fullName evidence="6">ARCA protein</fullName>
    </recommendedName>
</protein>
<dbReference type="Proteomes" id="UP000325395">
    <property type="component" value="Unassembled WGS sequence"/>
</dbReference>
<sequence length="561" mass="63079">MRISTRISTPSGKTSTRITCTNCRYVVHYISILLLLTDEYRATLKMKPGDDQSETCRACQETGDVCERTASKIRFRHGSSAKYDSLFGNDQVWLRTSKRSIFDFVDESDEVIASYNRDSGSDGDGDYSTENHGKSEDHATLRLEATLLRYFIEEICPWFDICDPDRHFARVLPHRARNCPPLLQAILTASARHLTTSLKFKSPTGGYTWNGLVIPNLNKSTALHYHDNCIRSLLSLSGDLSRINSEDLLAAAIVLRFYEEIDYPLENNTDKGVLLRVLKIFVNAQLPSPDAFPCSLVETYHKHHHHHFSLVSNTSPTTPPAITHTQSTTLLRACLSIAFRQELYKSFMTQRPFTLPLSRWSSLRSFTPAGDGTWADRLVLFCADVLEYCYGSSETDHLPSTDVNRWNDLTRYAEDLHAHLPPCFEPIYTRSPLESSGDVFPEIWYGDGCHATAISHLHLAKMLLAVFNPTIPKLGHGHMAAMMQVRAVMRETVMKLCGIALWNRRAPSVLVDATMAIKACGECITEPSERQAVLGLLRVTEVEYAWPTGGIAQSLKEAWEG</sequence>
<keyword evidence="5" id="KW-1185">Reference proteome</keyword>
<dbReference type="EMBL" id="ML735781">
    <property type="protein sequence ID" value="KAE8414679.1"/>
    <property type="molecule type" value="Genomic_DNA"/>
</dbReference>
<proteinExistence type="predicted"/>
<name>A0ABQ6WC09_9EURO</name>
<evidence type="ECO:0000256" key="3">
    <source>
        <dbReference type="SAM" id="MobiDB-lite"/>
    </source>
</evidence>
<keyword evidence="2" id="KW-0539">Nucleus</keyword>
<evidence type="ECO:0000313" key="4">
    <source>
        <dbReference type="EMBL" id="KAE8414679.1"/>
    </source>
</evidence>
<dbReference type="Pfam" id="PF11951">
    <property type="entry name" value="Fungal_trans_2"/>
    <property type="match status" value="1"/>
</dbReference>